<keyword evidence="6" id="KW-0375">Hydrogen ion transport</keyword>
<feature type="transmembrane region" description="Helical" evidence="16">
    <location>
        <begin position="66"/>
        <end position="87"/>
    </location>
</feature>
<gene>
    <name evidence="17" type="primary">ATP6</name>
</gene>
<feature type="transmembrane region" description="Helical" evidence="16">
    <location>
        <begin position="99"/>
        <end position="115"/>
    </location>
</feature>
<comment type="subunit">
    <text evidence="14">Component of the ATP synthase complex composed at least of ATP5F1A/subunit alpha, ATP5F1B/subunit beta, ATP5MC1/subunit c (homooctomer), MT-ATP6/subunit a, MT-ATP8/subunit 8, ATP5ME/subunit e, ATP5MF/subunit f, ATP5MG/subunit g, ATP5MK/subunit k, ATP5MJ/subunit j, ATP5F1C/subunit gamma, ATP5F1D/subunit delta, ATP5F1E/subunit epsilon, ATP5PF/subunit F6, ATP5PB/subunit b, ATP5PD/subunit d, ATP5PO/subunit OSCP. ATP synthase complex consists of a soluble F(1) head domain (subunits alpha(3) and beta(3)) - the catalytic core - and a membrane F(0) domain - the membrane proton channel (subunits c, a, 8, e, f, g, k and j). These two domains are linked by a central stalk (subunits gamma, delta, and epsilon) rotating inside the F1 region and a stationary peripheral stalk (subunits F6, b, d, and OSCP). Interacts with DNAJC30; interaction is direct.</text>
</comment>
<evidence type="ECO:0000256" key="2">
    <source>
        <dbReference type="ARBA" id="ARBA00006810"/>
    </source>
</evidence>
<dbReference type="Gene3D" id="1.20.120.220">
    <property type="entry name" value="ATP synthase, F0 complex, subunit A"/>
    <property type="match status" value="1"/>
</dbReference>
<evidence type="ECO:0000256" key="5">
    <source>
        <dbReference type="ARBA" id="ARBA00022692"/>
    </source>
</evidence>
<evidence type="ECO:0000256" key="16">
    <source>
        <dbReference type="SAM" id="Phobius"/>
    </source>
</evidence>
<feature type="transmembrane region" description="Helical" evidence="16">
    <location>
        <begin position="160"/>
        <end position="181"/>
    </location>
</feature>
<evidence type="ECO:0000256" key="1">
    <source>
        <dbReference type="ARBA" id="ARBA00004225"/>
    </source>
</evidence>
<keyword evidence="5 16" id="KW-0812">Transmembrane</keyword>
<evidence type="ECO:0000256" key="3">
    <source>
        <dbReference type="ARBA" id="ARBA00022448"/>
    </source>
</evidence>
<keyword evidence="7" id="KW-0999">Mitochondrion inner membrane</keyword>
<evidence type="ECO:0000313" key="17">
    <source>
        <dbReference type="EMBL" id="AMF83615.1"/>
    </source>
</evidence>
<protein>
    <recommendedName>
        <fullName evidence="15">ATP synthase subunit a</fullName>
    </recommendedName>
</protein>
<dbReference type="EMBL" id="KU159666">
    <property type="protein sequence ID" value="AMF83615.1"/>
    <property type="molecule type" value="Genomic_DNA"/>
</dbReference>
<evidence type="ECO:0000256" key="15">
    <source>
        <dbReference type="RuleBase" id="RU004450"/>
    </source>
</evidence>
<keyword evidence="12" id="KW-0066">ATP synthesis</keyword>
<dbReference type="GO" id="GO:0045259">
    <property type="term" value="C:proton-transporting ATP synthase complex"/>
    <property type="evidence" value="ECO:0007669"/>
    <property type="project" value="UniProtKB-KW"/>
</dbReference>
<keyword evidence="11 16" id="KW-0472">Membrane</keyword>
<comment type="catalytic activity">
    <reaction evidence="13">
        <text>H(+)(in) = H(+)(out)</text>
        <dbReference type="Rhea" id="RHEA:34979"/>
        <dbReference type="ChEBI" id="CHEBI:15378"/>
    </reaction>
</comment>
<keyword evidence="8 16" id="KW-1133">Transmembrane helix</keyword>
<dbReference type="GO" id="GO:0005743">
    <property type="term" value="C:mitochondrial inner membrane"/>
    <property type="evidence" value="ECO:0007669"/>
    <property type="project" value="UniProtKB-SubCell"/>
</dbReference>
<evidence type="ECO:0000256" key="9">
    <source>
        <dbReference type="ARBA" id="ARBA00023065"/>
    </source>
</evidence>
<evidence type="ECO:0000256" key="14">
    <source>
        <dbReference type="ARBA" id="ARBA00063051"/>
    </source>
</evidence>
<name>A0A120L101_SELLE</name>
<evidence type="ECO:0000256" key="10">
    <source>
        <dbReference type="ARBA" id="ARBA00023128"/>
    </source>
</evidence>
<keyword evidence="3" id="KW-0813">Transport</keyword>
<dbReference type="InterPro" id="IPR035908">
    <property type="entry name" value="F0_ATP_A_sf"/>
</dbReference>
<comment type="subcellular location">
    <subcellularLocation>
        <location evidence="15">Mitochondrion inner membrane</location>
        <topology evidence="15">Multi-pass membrane protein</topology>
    </subcellularLocation>
    <subcellularLocation>
        <location evidence="1">Mitochondrion membrane</location>
        <topology evidence="1">Multi-pass membrane protein</topology>
    </subcellularLocation>
</comment>
<comment type="similarity">
    <text evidence="2">Belongs to the ATPase A chain family.</text>
</comment>
<evidence type="ECO:0000256" key="11">
    <source>
        <dbReference type="ARBA" id="ARBA00023136"/>
    </source>
</evidence>
<evidence type="ECO:0000256" key="13">
    <source>
        <dbReference type="ARBA" id="ARBA00024169"/>
    </source>
</evidence>
<proteinExistence type="inferred from homology"/>
<reference evidence="17" key="1">
    <citation type="submission" date="2015-11" db="EMBL/GenBank/DDBJ databases">
        <title>Selaroides leptolepis complete mitochondria sequence.</title>
        <authorList>
            <person name="Zhang H."/>
            <person name="Zeng D."/>
            <person name="Xu Y."/>
            <person name="Hang Y."/>
            <person name="Fang H."/>
            <person name="Xu L."/>
            <person name="Gong B."/>
        </authorList>
    </citation>
    <scope>NUCLEOTIDE SEQUENCE</scope>
    <source>
        <tissue evidence="17">Skeletal muscle</tissue>
    </source>
</reference>
<evidence type="ECO:0000256" key="12">
    <source>
        <dbReference type="ARBA" id="ARBA00023310"/>
    </source>
</evidence>
<dbReference type="InterPro" id="IPR000568">
    <property type="entry name" value="ATP_synth_F0_asu"/>
</dbReference>
<evidence type="ECO:0000256" key="4">
    <source>
        <dbReference type="ARBA" id="ARBA00022547"/>
    </source>
</evidence>
<keyword evidence="9" id="KW-0406">Ion transport</keyword>
<sequence>MSFFHQCMSPVHFGVALMALALTLPSVLYRSPSARWLNNRLVTLQVWIIKRITQHLLVPSKPGGHMWASLITSVMFFVITLDMVGLLPSTITATMQHSLSLALAVRLWLGIGIMGMRNQRTHGLGDLLPEGSPSLLMPLRIIIVTISLFLRPLGLGDRLMANLTAGLLHIQLLGTPALVLFRLMPTVAMLTSILLFLVTLLEVAVALILAYVYVVQLSFYLEVNV</sequence>
<dbReference type="SUPFAM" id="SSF81336">
    <property type="entry name" value="F1F0 ATP synthase subunit A"/>
    <property type="match status" value="1"/>
</dbReference>
<accession>A0A120L101</accession>
<dbReference type="Pfam" id="PF00119">
    <property type="entry name" value="ATP-synt_A"/>
    <property type="match status" value="1"/>
</dbReference>
<dbReference type="PANTHER" id="PTHR11410:SF0">
    <property type="entry name" value="ATP SYNTHASE SUBUNIT A"/>
    <property type="match status" value="1"/>
</dbReference>
<keyword evidence="10 17" id="KW-0496">Mitochondrion</keyword>
<dbReference type="InterPro" id="IPR045083">
    <property type="entry name" value="ATP_synth_F0_asu_bact/mt"/>
</dbReference>
<feature type="transmembrane region" description="Helical" evidence="16">
    <location>
        <begin position="187"/>
        <end position="214"/>
    </location>
</feature>
<dbReference type="GO" id="GO:0046933">
    <property type="term" value="F:proton-transporting ATP synthase activity, rotational mechanism"/>
    <property type="evidence" value="ECO:0007669"/>
    <property type="project" value="TreeGrafter"/>
</dbReference>
<dbReference type="AlphaFoldDB" id="A0A120L101"/>
<dbReference type="PANTHER" id="PTHR11410">
    <property type="entry name" value="ATP SYNTHASE SUBUNIT A"/>
    <property type="match status" value="1"/>
</dbReference>
<dbReference type="CDD" id="cd00310">
    <property type="entry name" value="ATP-synt_Fo_a_6"/>
    <property type="match status" value="1"/>
</dbReference>
<evidence type="ECO:0000256" key="7">
    <source>
        <dbReference type="ARBA" id="ARBA00022792"/>
    </source>
</evidence>
<keyword evidence="4" id="KW-0138">CF(0)</keyword>
<dbReference type="PRINTS" id="PR00123">
    <property type="entry name" value="ATPASEA"/>
</dbReference>
<feature type="transmembrane region" description="Helical" evidence="16">
    <location>
        <begin position="135"/>
        <end position="153"/>
    </location>
</feature>
<evidence type="ECO:0000256" key="8">
    <source>
        <dbReference type="ARBA" id="ARBA00022989"/>
    </source>
</evidence>
<evidence type="ECO:0000256" key="6">
    <source>
        <dbReference type="ARBA" id="ARBA00022781"/>
    </source>
</evidence>
<dbReference type="NCBIfam" id="TIGR01131">
    <property type="entry name" value="ATP_synt_6_or_A"/>
    <property type="match status" value="1"/>
</dbReference>
<organism evidence="17">
    <name type="scientific">Selaroides leptolepis</name>
    <name type="common">Yellowstripe scad</name>
    <name type="synonym">Caranx leptolepis</name>
    <dbReference type="NCBI Taxonomy" id="173311"/>
    <lineage>
        <taxon>Eukaryota</taxon>
        <taxon>Metazoa</taxon>
        <taxon>Chordata</taxon>
        <taxon>Craniata</taxon>
        <taxon>Vertebrata</taxon>
        <taxon>Euteleostomi</taxon>
        <taxon>Actinopterygii</taxon>
        <taxon>Neopterygii</taxon>
        <taxon>Teleostei</taxon>
        <taxon>Neoteleostei</taxon>
        <taxon>Acanthomorphata</taxon>
        <taxon>Carangaria</taxon>
        <taxon>Carangiformes</taxon>
        <taxon>Carangidae</taxon>
        <taxon>Selaroides</taxon>
    </lineage>
</organism>
<geneLocation type="mitochondrion" evidence="17"/>